<comment type="caution">
    <text evidence="2">The sequence shown here is derived from an EMBL/GenBank/DDBJ whole genome shotgun (WGS) entry which is preliminary data.</text>
</comment>
<dbReference type="AlphaFoldDB" id="A0A818V5M6"/>
<feature type="region of interest" description="Disordered" evidence="1">
    <location>
        <begin position="1"/>
        <end position="24"/>
    </location>
</feature>
<proteinExistence type="predicted"/>
<gene>
    <name evidence="2" type="ORF">JBS370_LOCUS9703</name>
</gene>
<feature type="compositionally biased region" description="Polar residues" evidence="1">
    <location>
        <begin position="15"/>
        <end position="24"/>
    </location>
</feature>
<reference evidence="2" key="1">
    <citation type="submission" date="2021-02" db="EMBL/GenBank/DDBJ databases">
        <authorList>
            <person name="Nowell W R."/>
        </authorList>
    </citation>
    <scope>NUCLEOTIDE SEQUENCE</scope>
</reference>
<protein>
    <submittedName>
        <fullName evidence="2">Uncharacterized protein</fullName>
    </submittedName>
</protein>
<sequence length="88" mass="9432">MSITSGPPVLPPDSPGSSVSSRLQNEYDNLLRRAVVISTDGLTTNVKLNQSALGLGQRTKNKKNVPITDLIDLSSPGTHRTDMTQSEI</sequence>
<feature type="compositionally biased region" description="Polar residues" evidence="1">
    <location>
        <begin position="75"/>
        <end position="88"/>
    </location>
</feature>
<accession>A0A818V5M6</accession>
<dbReference type="EMBL" id="CAJOBD010000671">
    <property type="protein sequence ID" value="CAF3704131.1"/>
    <property type="molecule type" value="Genomic_DNA"/>
</dbReference>
<feature type="non-terminal residue" evidence="2">
    <location>
        <position position="1"/>
    </location>
</feature>
<feature type="region of interest" description="Disordered" evidence="1">
    <location>
        <begin position="69"/>
        <end position="88"/>
    </location>
</feature>
<dbReference type="Proteomes" id="UP000663836">
    <property type="component" value="Unassembled WGS sequence"/>
</dbReference>
<name>A0A818V5M6_9BILA</name>
<evidence type="ECO:0000313" key="3">
    <source>
        <dbReference type="Proteomes" id="UP000663836"/>
    </source>
</evidence>
<evidence type="ECO:0000256" key="1">
    <source>
        <dbReference type="SAM" id="MobiDB-lite"/>
    </source>
</evidence>
<organism evidence="2 3">
    <name type="scientific">Rotaria sordida</name>
    <dbReference type="NCBI Taxonomy" id="392033"/>
    <lineage>
        <taxon>Eukaryota</taxon>
        <taxon>Metazoa</taxon>
        <taxon>Spiralia</taxon>
        <taxon>Gnathifera</taxon>
        <taxon>Rotifera</taxon>
        <taxon>Eurotatoria</taxon>
        <taxon>Bdelloidea</taxon>
        <taxon>Philodinida</taxon>
        <taxon>Philodinidae</taxon>
        <taxon>Rotaria</taxon>
    </lineage>
</organism>
<evidence type="ECO:0000313" key="2">
    <source>
        <dbReference type="EMBL" id="CAF3704131.1"/>
    </source>
</evidence>